<sequence length="313" mass="36999">MNIYIPDKKGFKLTLNILLLKKFRVNGHTDDFRRLVTISRGPTVTLHSPKNFDIVECTDYSITVKWNINDPDDCLDYEFHQRVQGSAEWNILTPSNADVSTNEKGYREYKFQNLSPETYYELRMCSCDNYVKSQYTECKTQRTLKTAPKNFDIVECTDYSITVKWNINDPDECLDYEFHQRLQGSGEWNILTPSNADVSINEKGYREYKFQNLSPETYYELRMCSCDNYVKSQYTECKTQRTLETDFLENQNVEWKEEKKWFVQTNAYNFILRNLEKGDSDILEIPGMGKSMLLLQIALFFKCHRRLLQNLLS</sequence>
<dbReference type="EMBL" id="CACVKT020010403">
    <property type="protein sequence ID" value="CAC5426167.1"/>
    <property type="molecule type" value="Genomic_DNA"/>
</dbReference>
<gene>
    <name evidence="3" type="ORF">MCOR_57903</name>
</gene>
<dbReference type="SUPFAM" id="SSF49265">
    <property type="entry name" value="Fibronectin type III"/>
    <property type="match status" value="1"/>
</dbReference>
<dbReference type="OrthoDB" id="10532625at2759"/>
<dbReference type="InterPro" id="IPR003961">
    <property type="entry name" value="FN3_dom"/>
</dbReference>
<protein>
    <submittedName>
        <fullName evidence="3">COL12A</fullName>
    </submittedName>
</protein>
<evidence type="ECO:0000259" key="2">
    <source>
        <dbReference type="PROSITE" id="PS50853"/>
    </source>
</evidence>
<dbReference type="InterPro" id="IPR036116">
    <property type="entry name" value="FN3_sf"/>
</dbReference>
<evidence type="ECO:0000313" key="4">
    <source>
        <dbReference type="Proteomes" id="UP000507470"/>
    </source>
</evidence>
<dbReference type="PANTHER" id="PTHR46708:SF2">
    <property type="entry name" value="FIBRONECTIN TYPE-III DOMAIN-CONTAINING PROTEIN"/>
    <property type="match status" value="1"/>
</dbReference>
<dbReference type="InterPro" id="IPR050991">
    <property type="entry name" value="ECM_Regulatory_Proteins"/>
</dbReference>
<accession>A0A6J8F0C4</accession>
<reference evidence="3 4" key="1">
    <citation type="submission" date="2020-06" db="EMBL/GenBank/DDBJ databases">
        <authorList>
            <person name="Li R."/>
            <person name="Bekaert M."/>
        </authorList>
    </citation>
    <scope>NUCLEOTIDE SEQUENCE [LARGE SCALE GENOMIC DNA]</scope>
    <source>
        <strain evidence="4">wild</strain>
    </source>
</reference>
<dbReference type="AlphaFoldDB" id="A0A6J8F0C4"/>
<dbReference type="SMART" id="SM00060">
    <property type="entry name" value="FN3"/>
    <property type="match status" value="2"/>
</dbReference>
<evidence type="ECO:0000313" key="3">
    <source>
        <dbReference type="EMBL" id="CAC5426167.1"/>
    </source>
</evidence>
<dbReference type="Gene3D" id="2.60.40.10">
    <property type="entry name" value="Immunoglobulins"/>
    <property type="match status" value="2"/>
</dbReference>
<organism evidence="3 4">
    <name type="scientific">Mytilus coruscus</name>
    <name type="common">Sea mussel</name>
    <dbReference type="NCBI Taxonomy" id="42192"/>
    <lineage>
        <taxon>Eukaryota</taxon>
        <taxon>Metazoa</taxon>
        <taxon>Spiralia</taxon>
        <taxon>Lophotrochozoa</taxon>
        <taxon>Mollusca</taxon>
        <taxon>Bivalvia</taxon>
        <taxon>Autobranchia</taxon>
        <taxon>Pteriomorphia</taxon>
        <taxon>Mytilida</taxon>
        <taxon>Mytiloidea</taxon>
        <taxon>Mytilidae</taxon>
        <taxon>Mytilinae</taxon>
        <taxon>Mytilus</taxon>
    </lineage>
</organism>
<dbReference type="PROSITE" id="PS50853">
    <property type="entry name" value="FN3"/>
    <property type="match status" value="2"/>
</dbReference>
<dbReference type="Proteomes" id="UP000507470">
    <property type="component" value="Unassembled WGS sequence"/>
</dbReference>
<feature type="domain" description="Fibronectin type-III" evidence="2">
    <location>
        <begin position="48"/>
        <end position="146"/>
    </location>
</feature>
<dbReference type="PANTHER" id="PTHR46708">
    <property type="entry name" value="TENASCIN"/>
    <property type="match status" value="1"/>
</dbReference>
<name>A0A6J8F0C4_MYTCO</name>
<dbReference type="CDD" id="cd00063">
    <property type="entry name" value="FN3"/>
    <property type="match status" value="2"/>
</dbReference>
<keyword evidence="1" id="KW-0677">Repeat</keyword>
<evidence type="ECO:0000256" key="1">
    <source>
        <dbReference type="ARBA" id="ARBA00022737"/>
    </source>
</evidence>
<dbReference type="InterPro" id="IPR013783">
    <property type="entry name" value="Ig-like_fold"/>
</dbReference>
<feature type="domain" description="Fibronectin type-III" evidence="2">
    <location>
        <begin position="147"/>
        <end position="245"/>
    </location>
</feature>
<proteinExistence type="predicted"/>
<keyword evidence="4" id="KW-1185">Reference proteome</keyword>